<comment type="caution">
    <text evidence="2">The sequence shown here is derived from an EMBL/GenBank/DDBJ whole genome shotgun (WGS) entry which is preliminary data.</text>
</comment>
<evidence type="ECO:0000313" key="2">
    <source>
        <dbReference type="EMBL" id="GAK44501.1"/>
    </source>
</evidence>
<dbReference type="eggNOG" id="COG3203">
    <property type="taxonomic scope" value="Bacteria"/>
</dbReference>
<keyword evidence="3" id="KW-1185">Reference proteome</keyword>
<evidence type="ECO:0000313" key="3">
    <source>
        <dbReference type="Proteomes" id="UP000028702"/>
    </source>
</evidence>
<feature type="signal peptide" evidence="1">
    <location>
        <begin position="1"/>
        <end position="37"/>
    </location>
</feature>
<dbReference type="EMBL" id="BBIO01000004">
    <property type="protein sequence ID" value="GAK44501.1"/>
    <property type="molecule type" value="Genomic_DNA"/>
</dbReference>
<keyword evidence="1" id="KW-0732">Signal</keyword>
<dbReference type="Pfam" id="PF06980">
    <property type="entry name" value="DUF1302"/>
    <property type="match status" value="1"/>
</dbReference>
<protein>
    <submittedName>
        <fullName evidence="2">Conserved protein</fullName>
    </submittedName>
</protein>
<sequence>MRNYSFAQERHKARSAAYFAGLLAGVSFLALSGQASAESFEIGNVDVNVDSTVSLGVSLRASDRDCEMVNVVNGGCRTANGSTQSVNSDDANLNFDQWDFTSITAKATHDISASWQNFGAFARVKYFYDHVYAQNDMRHRKLNHDARQRLNNGIDLLDAFVYTDFAVDDVFVTLRAGKQALNWGESLFIPGGVNAFQAVDVAALRTPGSELKEAFLPMPMLSAQLAFPNNLSMEAFWQFDHVETELDPAGSFYATTDIAGPGSLPALSAAQVDDLSAFAGAGAFPPNPLLPIALPRGEDQGRNDTNQYGLALRYYAEDVNQGTEFGLYYTHYTSRLPFLTFRNGPQNFAQTCTALFGSPTCLNNAAAIQGAFSYGANQGTYFYQFPDSIETFGASFSTLFDGTAVAGELAFTPRMPLATTDQQQNASQTDGQGATPFLTGGAATTTSRLDPVGPGEATQAIVYEETLTGQINTIDSFATSHWLPQFIGSDNATFLTNVGFMYVPDAEDHPLNRSGSLRGIENPFGAALFANGVTEVQYGTAFSAGYRLVVAADYNNAFGLPVTLSPNVAWRHDVTGYSPGPIGPGFVSGLKAVTLGLNASYQSAWRASLGYTNSFGGGFRNALNDRDFVSASISYAF</sequence>
<dbReference type="STRING" id="1333998.M2A_1000"/>
<reference evidence="2 3" key="1">
    <citation type="submission" date="2014-07" db="EMBL/GenBank/DDBJ databases">
        <title>Tepidicaulis marinum gen. nov., sp. nov., a novel marine bacterium denitrifying nitrate to nitrous oxide strictly under microaerobic conditions.</title>
        <authorList>
            <person name="Takeuchi M."/>
            <person name="Yamagishi T."/>
            <person name="Kamagata Y."/>
            <person name="Oshima K."/>
            <person name="Hattori M."/>
            <person name="Katayama T."/>
            <person name="Hanada S."/>
            <person name="Tamaki H."/>
            <person name="Marumo K."/>
            <person name="Maeda H."/>
            <person name="Nedachi M."/>
            <person name="Iwasaki W."/>
            <person name="Suwa Y."/>
            <person name="Sakata S."/>
        </authorList>
    </citation>
    <scope>NUCLEOTIDE SEQUENCE [LARGE SCALE GENOMIC DNA]</scope>
    <source>
        <strain evidence="2 3">MA2</strain>
    </source>
</reference>
<organism evidence="2 3">
    <name type="scientific">Tepidicaulis marinus</name>
    <dbReference type="NCBI Taxonomy" id="1333998"/>
    <lineage>
        <taxon>Bacteria</taxon>
        <taxon>Pseudomonadati</taxon>
        <taxon>Pseudomonadota</taxon>
        <taxon>Alphaproteobacteria</taxon>
        <taxon>Hyphomicrobiales</taxon>
        <taxon>Parvibaculaceae</taxon>
        <taxon>Tepidicaulis</taxon>
    </lineage>
</organism>
<proteinExistence type="predicted"/>
<name>A0A081B8Y3_9HYPH</name>
<gene>
    <name evidence="2" type="ORF">M2A_1000</name>
</gene>
<dbReference type="InterPro" id="IPR010727">
    <property type="entry name" value="DUF1302"/>
</dbReference>
<dbReference type="AlphaFoldDB" id="A0A081B8Y3"/>
<accession>A0A081B8Y3</accession>
<feature type="chain" id="PRO_5001754860" evidence="1">
    <location>
        <begin position="38"/>
        <end position="637"/>
    </location>
</feature>
<dbReference type="Proteomes" id="UP000028702">
    <property type="component" value="Unassembled WGS sequence"/>
</dbReference>
<dbReference type="RefSeq" id="WP_045443896.1">
    <property type="nucleotide sequence ID" value="NZ_BBIO01000004.1"/>
</dbReference>
<evidence type="ECO:0000256" key="1">
    <source>
        <dbReference type="SAM" id="SignalP"/>
    </source>
</evidence>